<feature type="region of interest" description="Disordered" evidence="6">
    <location>
        <begin position="855"/>
        <end position="877"/>
    </location>
</feature>
<evidence type="ECO:0000256" key="5">
    <source>
        <dbReference type="HAMAP-Rule" id="MF_01600"/>
    </source>
</evidence>
<comment type="subcellular location">
    <subcellularLocation>
        <location evidence="5">Cell membrane</location>
        <topology evidence="5">Multi-pass membrane protein</topology>
    </subcellularLocation>
</comment>
<feature type="transmembrane region" description="Helical" evidence="5">
    <location>
        <begin position="46"/>
        <end position="72"/>
    </location>
</feature>
<keyword evidence="4 5" id="KW-0472">Membrane</keyword>
<keyword evidence="3 5" id="KW-1133">Transmembrane helix</keyword>
<dbReference type="GO" id="GO:0005886">
    <property type="term" value="C:plasma membrane"/>
    <property type="evidence" value="ECO:0007669"/>
    <property type="project" value="UniProtKB-SubCell"/>
</dbReference>
<dbReference type="HAMAP" id="MF_01600">
    <property type="entry name" value="UPF0182"/>
    <property type="match status" value="1"/>
</dbReference>
<keyword evidence="1 5" id="KW-1003">Cell membrane</keyword>
<dbReference type="EMBL" id="DTMM01000186">
    <property type="protein sequence ID" value="HFT94040.1"/>
    <property type="molecule type" value="Genomic_DNA"/>
</dbReference>
<dbReference type="PANTHER" id="PTHR39344:SF1">
    <property type="entry name" value="UPF0182 PROTEIN SLL1060"/>
    <property type="match status" value="1"/>
</dbReference>
<comment type="similarity">
    <text evidence="5">Belongs to the UPF0182 family.</text>
</comment>
<feature type="transmembrane region" description="Helical" evidence="5">
    <location>
        <begin position="234"/>
        <end position="259"/>
    </location>
</feature>
<feature type="transmembrane region" description="Helical" evidence="5">
    <location>
        <begin position="266"/>
        <end position="290"/>
    </location>
</feature>
<sequence>MTAKSPLIFLAAFAIVLFSVQDLMNLETEFLWYRSVHHPELFWLYFFPRLALSAISATIFFLVAVAGIFSVPPHPGMIVFTQAGNLRPVSFQTVRKILVSIVFLVSIFIGDHYSSPGWSYRILAALKSVRVGLTDPVFHHDVSFYFFRLPLLEELLSLVIPSMIFALVISVILAKLNNSWTIDKNGFSISPEYRIRIFPFMGFFSLILAYQVQLSKYNLLFTAGELMSGPGYSTMHATMPAMLILEFSLVLGGIAYFLFLRRGSLILPFAGSLVSLVFAFLGLSALPAFVERFVVLPDQYHYEKPYLEKNIFWTRKAYNLDQVTVKHISHLDGLSRQDIDNNEATIRNIRLWDHRPLLTTVRQLQQIRTYYQFPLLAPDRYHLDGTIRQVLVAPRELSYANLPSPNWINLHLAYTHGHGMIMTPVNRVTSEGLPYFWIKNIPPETRNNIRLEHARIYYGDQSNPYAIVNTRVGEFDYPKGSRNIYNHYSGQGGVRLKNAERRLLYSYAFGTLKITLSNAITPDSRILYHRNIFNIVHKLAPYLTLDPDPVPIITDKGQLLWMIDGYTTSGHYPYSTSVPGPRALINPFSFFNGGHYPALQTWPQHLNYIRNPVKILVDPKNGFPDFYVTDPQDPILRTYRNVTPSLFKSLSKMPPDIRAHLRFPPAIFSIMARVNELYHMTSPHTFFNKEDLWSLPRRNDQIMSPYYSIMKLPGEPTEEYVMMLPYTPAHRQNLSAWLVGRSDGNNLGTMISYTFPKERLIYGPDQIEARIDQRGPISKQLTLWNQMGSHVVRGTLLIIPIANTLLYVEPLYLEATSHGALPELRRVILSMGDRVVMRKTLAEALVALFEKPGEKGGETTVPASSEASGNFGETPSKGWKKLHELSKDAEKAFRNSDVTRFGKDVQEILRIIQNHS</sequence>
<gene>
    <name evidence="7" type="ORF">ENX03_08950</name>
</gene>
<feature type="transmembrane region" description="Helical" evidence="5">
    <location>
        <begin position="93"/>
        <end position="110"/>
    </location>
</feature>
<keyword evidence="2 5" id="KW-0812">Transmembrane</keyword>
<comment type="caution">
    <text evidence="7">The sequence shown here is derived from an EMBL/GenBank/DDBJ whole genome shotgun (WGS) entry which is preliminary data.</text>
</comment>
<evidence type="ECO:0000313" key="7">
    <source>
        <dbReference type="EMBL" id="HFT94040.1"/>
    </source>
</evidence>
<evidence type="ECO:0000256" key="6">
    <source>
        <dbReference type="SAM" id="MobiDB-lite"/>
    </source>
</evidence>
<dbReference type="InterPro" id="IPR005372">
    <property type="entry name" value="UPF0182"/>
</dbReference>
<accession>A0A7C3LT78</accession>
<feature type="transmembrane region" description="Helical" evidence="5">
    <location>
        <begin position="195"/>
        <end position="214"/>
    </location>
</feature>
<dbReference type="GO" id="GO:0005576">
    <property type="term" value="C:extracellular region"/>
    <property type="evidence" value="ECO:0007669"/>
    <property type="project" value="TreeGrafter"/>
</dbReference>
<evidence type="ECO:0000256" key="3">
    <source>
        <dbReference type="ARBA" id="ARBA00022989"/>
    </source>
</evidence>
<feature type="compositionally biased region" description="Polar residues" evidence="6">
    <location>
        <begin position="861"/>
        <end position="873"/>
    </location>
</feature>
<reference evidence="7" key="1">
    <citation type="journal article" date="2020" name="mSystems">
        <title>Genome- and Community-Level Interaction Insights into Carbon Utilization and Element Cycling Functions of Hydrothermarchaeota in Hydrothermal Sediment.</title>
        <authorList>
            <person name="Zhou Z."/>
            <person name="Liu Y."/>
            <person name="Xu W."/>
            <person name="Pan J."/>
            <person name="Luo Z.H."/>
            <person name="Li M."/>
        </authorList>
    </citation>
    <scope>NUCLEOTIDE SEQUENCE [LARGE SCALE GENOMIC DNA]</scope>
    <source>
        <strain evidence="7">SpSt-902</strain>
    </source>
</reference>
<feature type="transmembrane region" description="Helical" evidence="5">
    <location>
        <begin position="155"/>
        <end position="174"/>
    </location>
</feature>
<evidence type="ECO:0000256" key="1">
    <source>
        <dbReference type="ARBA" id="ARBA00022475"/>
    </source>
</evidence>
<dbReference type="PANTHER" id="PTHR39344">
    <property type="entry name" value="UPF0182 PROTEIN SLL1060"/>
    <property type="match status" value="1"/>
</dbReference>
<evidence type="ECO:0000256" key="4">
    <source>
        <dbReference type="ARBA" id="ARBA00023136"/>
    </source>
</evidence>
<dbReference type="Pfam" id="PF03699">
    <property type="entry name" value="UPF0182"/>
    <property type="match status" value="1"/>
</dbReference>
<evidence type="ECO:0000256" key="2">
    <source>
        <dbReference type="ARBA" id="ARBA00022692"/>
    </source>
</evidence>
<comment type="caution">
    <text evidence="5">Lacks conserved residue(s) required for the propagation of feature annotation.</text>
</comment>
<proteinExistence type="inferred from homology"/>
<dbReference type="AlphaFoldDB" id="A0A7C3LT78"/>
<protein>
    <recommendedName>
        <fullName evidence="5">UPF0182 protein ENX03_08950</fullName>
    </recommendedName>
</protein>
<organism evidence="7">
    <name type="scientific">Leptospirillum ferriphilum</name>
    <dbReference type="NCBI Taxonomy" id="178606"/>
    <lineage>
        <taxon>Bacteria</taxon>
        <taxon>Pseudomonadati</taxon>
        <taxon>Nitrospirota</taxon>
        <taxon>Nitrospiria</taxon>
        <taxon>Nitrospirales</taxon>
        <taxon>Nitrospiraceae</taxon>
        <taxon>Leptospirillum</taxon>
    </lineage>
</organism>
<name>A0A7C3LT78_9BACT</name>